<protein>
    <submittedName>
        <fullName evidence="1">Uncharacterized protein</fullName>
    </submittedName>
</protein>
<proteinExistence type="predicted"/>
<keyword evidence="2" id="KW-1185">Reference proteome</keyword>
<comment type="caution">
    <text evidence="1">The sequence shown here is derived from an EMBL/GenBank/DDBJ whole genome shotgun (WGS) entry which is preliminary data.</text>
</comment>
<organism evidence="1 2">
    <name type="scientific">Flavipsychrobacter stenotrophus</name>
    <dbReference type="NCBI Taxonomy" id="2077091"/>
    <lineage>
        <taxon>Bacteria</taxon>
        <taxon>Pseudomonadati</taxon>
        <taxon>Bacteroidota</taxon>
        <taxon>Chitinophagia</taxon>
        <taxon>Chitinophagales</taxon>
        <taxon>Chitinophagaceae</taxon>
        <taxon>Flavipsychrobacter</taxon>
    </lineage>
</organism>
<name>A0A2S7SVI4_9BACT</name>
<accession>A0A2S7SVI4</accession>
<reference evidence="1 2" key="1">
    <citation type="submission" date="2018-01" db="EMBL/GenBank/DDBJ databases">
        <title>A novel member of the phylum Bacteroidetes isolated from glacier ice.</title>
        <authorList>
            <person name="Liu Q."/>
            <person name="Xin Y.-H."/>
        </authorList>
    </citation>
    <scope>NUCLEOTIDE SEQUENCE [LARGE SCALE GENOMIC DNA]</scope>
    <source>
        <strain evidence="1 2">RB1R16</strain>
    </source>
</reference>
<gene>
    <name evidence="1" type="ORF">CJD36_011625</name>
</gene>
<dbReference type="AlphaFoldDB" id="A0A2S7SVI4"/>
<evidence type="ECO:0000313" key="1">
    <source>
        <dbReference type="EMBL" id="PQJ10615.1"/>
    </source>
</evidence>
<evidence type="ECO:0000313" key="2">
    <source>
        <dbReference type="Proteomes" id="UP000239872"/>
    </source>
</evidence>
<dbReference type="Proteomes" id="UP000239872">
    <property type="component" value="Unassembled WGS sequence"/>
</dbReference>
<dbReference type="EMBL" id="PPSL01000003">
    <property type="protein sequence ID" value="PQJ10615.1"/>
    <property type="molecule type" value="Genomic_DNA"/>
</dbReference>
<sequence>MYRTLFFIVLFVVWVMLARVVWRRKILRLYEQRDVSASKRICPVRISWFESLTMTFGGVDVQMLALQNKYVRMARVVWRRKILRLYEQRDICATK</sequence>